<dbReference type="InterPro" id="IPR008894">
    <property type="entry name" value="QdtA_cupin_dom"/>
</dbReference>
<sequence>MDPLLLSCGAIVYPSKVIPHAKGNILHGLKRSSPGYIDFGEAYFSMVSCGEVKGWKKHLRMSMNLLVPIGSICFHLEAEDGSSAEKVVLGENHYQRLFVPPGVWMAFEGVGQSTNLLLNIASIEHDPTESVTREFSR</sequence>
<organism evidence="2 3">
    <name type="scientific">Comamonas odontotermitis</name>
    <dbReference type="NCBI Taxonomy" id="379895"/>
    <lineage>
        <taxon>Bacteria</taxon>
        <taxon>Pseudomonadati</taxon>
        <taxon>Pseudomonadota</taxon>
        <taxon>Betaproteobacteria</taxon>
        <taxon>Burkholderiales</taxon>
        <taxon>Comamonadaceae</taxon>
        <taxon>Comamonas</taxon>
    </lineage>
</organism>
<evidence type="ECO:0000313" key="3">
    <source>
        <dbReference type="Proteomes" id="UP000562492"/>
    </source>
</evidence>
<protein>
    <submittedName>
        <fullName evidence="2">dTDP-4-dehydrorhamnose 3,5-epimerase</fullName>
        <ecNumber evidence="2">5.1.3.13</ecNumber>
    </submittedName>
</protein>
<dbReference type="Pfam" id="PF05523">
    <property type="entry name" value="FdtA"/>
    <property type="match status" value="1"/>
</dbReference>
<dbReference type="InterPro" id="IPR014710">
    <property type="entry name" value="RmlC-like_jellyroll"/>
</dbReference>
<evidence type="ECO:0000313" key="2">
    <source>
        <dbReference type="EMBL" id="MBB6576280.1"/>
    </source>
</evidence>
<dbReference type="Proteomes" id="UP000562492">
    <property type="component" value="Unassembled WGS sequence"/>
</dbReference>
<dbReference type="RefSeq" id="WP_184704568.1">
    <property type="nucleotide sequence ID" value="NZ_JACHKZ010000001.1"/>
</dbReference>
<comment type="caution">
    <text evidence="2">The sequence shown here is derived from an EMBL/GenBank/DDBJ whole genome shotgun (WGS) entry which is preliminary data.</text>
</comment>
<dbReference type="Gene3D" id="2.60.120.10">
    <property type="entry name" value="Jelly Rolls"/>
    <property type="match status" value="1"/>
</dbReference>
<name>A0ABR6RAV2_9BURK</name>
<dbReference type="EC" id="5.1.3.13" evidence="2"/>
<feature type="domain" description="Sugar 3,4-ketoisomerase QdtA cupin" evidence="1">
    <location>
        <begin position="44"/>
        <end position="129"/>
    </location>
</feature>
<keyword evidence="2" id="KW-0413">Isomerase</keyword>
<dbReference type="EMBL" id="JACHKZ010000001">
    <property type="protein sequence ID" value="MBB6576280.1"/>
    <property type="molecule type" value="Genomic_DNA"/>
</dbReference>
<proteinExistence type="predicted"/>
<gene>
    <name evidence="2" type="ORF">HNP33_000328</name>
</gene>
<reference evidence="2 3" key="1">
    <citation type="submission" date="2020-08" db="EMBL/GenBank/DDBJ databases">
        <title>Functional genomics of gut bacteria from endangered species of beetles.</title>
        <authorList>
            <person name="Carlos-Shanley C."/>
        </authorList>
    </citation>
    <scope>NUCLEOTIDE SEQUENCE [LARGE SCALE GENOMIC DNA]</scope>
    <source>
        <strain evidence="2 3">S00124</strain>
    </source>
</reference>
<accession>A0ABR6RAV2</accession>
<dbReference type="InterPro" id="IPR011051">
    <property type="entry name" value="RmlC_Cupin_sf"/>
</dbReference>
<dbReference type="SUPFAM" id="SSF51182">
    <property type="entry name" value="RmlC-like cupins"/>
    <property type="match status" value="1"/>
</dbReference>
<dbReference type="GO" id="GO:0008830">
    <property type="term" value="F:dTDP-4-dehydrorhamnose 3,5-epimerase activity"/>
    <property type="evidence" value="ECO:0007669"/>
    <property type="project" value="UniProtKB-EC"/>
</dbReference>
<keyword evidence="3" id="KW-1185">Reference proteome</keyword>
<evidence type="ECO:0000259" key="1">
    <source>
        <dbReference type="Pfam" id="PF05523"/>
    </source>
</evidence>